<reference evidence="1 2" key="1">
    <citation type="submission" date="2018-11" db="EMBL/GenBank/DDBJ databases">
        <authorList>
            <consortium name="Pathogen Informatics"/>
        </authorList>
    </citation>
    <scope>NUCLEOTIDE SEQUENCE [LARGE SCALE GENOMIC DNA]</scope>
</reference>
<dbReference type="InParanoid" id="A0A3P7G8A5"/>
<dbReference type="EMBL" id="UYWW01012158">
    <property type="protein sequence ID" value="VDM19028.1"/>
    <property type="molecule type" value="Genomic_DNA"/>
</dbReference>
<gene>
    <name evidence="1" type="ORF">WBA_LOCUS10274</name>
</gene>
<dbReference type="OMA" id="SENCHTP"/>
<keyword evidence="2" id="KW-1185">Reference proteome</keyword>
<organism evidence="1 2">
    <name type="scientific">Wuchereria bancrofti</name>
    <dbReference type="NCBI Taxonomy" id="6293"/>
    <lineage>
        <taxon>Eukaryota</taxon>
        <taxon>Metazoa</taxon>
        <taxon>Ecdysozoa</taxon>
        <taxon>Nematoda</taxon>
        <taxon>Chromadorea</taxon>
        <taxon>Rhabditida</taxon>
        <taxon>Spirurina</taxon>
        <taxon>Spiruromorpha</taxon>
        <taxon>Filarioidea</taxon>
        <taxon>Onchocercidae</taxon>
        <taxon>Wuchereria</taxon>
    </lineage>
</organism>
<dbReference type="Proteomes" id="UP000270924">
    <property type="component" value="Unassembled WGS sequence"/>
</dbReference>
<accession>A0A3P7G8A5</accession>
<protein>
    <submittedName>
        <fullName evidence="1">Uncharacterized protein</fullName>
    </submittedName>
</protein>
<name>A0A3P7G8A5_WUCBA</name>
<proteinExistence type="predicted"/>
<evidence type="ECO:0000313" key="2">
    <source>
        <dbReference type="Proteomes" id="UP000270924"/>
    </source>
</evidence>
<evidence type="ECO:0000313" key="1">
    <source>
        <dbReference type="EMBL" id="VDM19028.1"/>
    </source>
</evidence>
<dbReference type="OrthoDB" id="5859891at2759"/>
<dbReference type="AlphaFoldDB" id="A0A3P7G8A5"/>
<sequence>MFLGLSEMNLHNSSNTHLELKLGNDFSSENCRTPLSNHPISIRLISSPAILFGSSFTNIYFIFEEGTAVSTGNKIFRNSNSLEIPQPIEVEAKSNLSLMLKEEEQGEEVLALPSPGTLNDMMSKVQSKLNFKAFEFFLIPINCVLQNCTAVCEDADVGLSLMMYCCFTDGDRAGRGEKDEGKEPILFQSQ</sequence>